<dbReference type="EMBL" id="WVTB01000011">
    <property type="protein sequence ID" value="KAF3810565.1"/>
    <property type="molecule type" value="Genomic_DNA"/>
</dbReference>
<evidence type="ECO:0000256" key="2">
    <source>
        <dbReference type="SAM" id="Phobius"/>
    </source>
</evidence>
<dbReference type="RefSeq" id="XP_045269724.1">
    <property type="nucleotide sequence ID" value="XM_045413653.1"/>
</dbReference>
<dbReference type="Proteomes" id="UP000613401">
    <property type="component" value="Unassembled WGS sequence"/>
</dbReference>
<keyword evidence="2" id="KW-1133">Transmembrane helix</keyword>
<sequence>MVHKDWLGKGNDAYHLISPITPKSDISTGELSSVAPPSAPRSRYWTRTVIGLLVPLSVTGYYYWIWQYLLSRPQDEAIKFGSTTEIWVYYSWFIIGVFALEWSKHGLVGVEVAMLETKTFGARHLVALLSHSEGTWSGPGGWFKCITKAFKKNQSGAKTSLGDSLKTYKLWYILAFISLSLYVGMPLSGLTMELSDGYIRLKEAPMVVGRSSTNFHKRYEIQGETINAPQALWQMGSPVTLPGIGIIFTPDYFNREGHDNLAETPNRLPTDQRIPEMFIVPQALGPISGRPWGLRVGCNCSIVEDVSEFTVLGHYTGQWCHSFWSINGNLTKPCATAQMFDRTNIWSYSEVGTRLDVKETQGSQDTIGNKQEPLVSTDTQVNVLEWAVWQARTNASIDATVDGKVIEIENYNSTVGTTVQGIGSPFMKARNGSWVMNTTFFEQRKYTNEVVITTKKNVTEDTWNKLDHPRGTIQAAAAIGVRCTVRSVFGLATVDARTSSFFDFKNEDPTPYNDPEVNAEEPVSRLGTIVESVAMAASLEDIFASINIRATKSESNSVLVSNFVTSEELQKSVYLAWNQEVLNHMYDNVYGFENSWPYASLTSSKKGKVLTKGELPPYIGGKTIIQKLKPAVFGTFGLPRIGAEDEWPIPSREHPEAGQPQHPTLSDGTCGTKQAATSLQQAAILKQIEKRRRRSKFLKRLMLTVPTISQPIKCKFSHYQPLCSTCEASLTSFSGAEMTSPTNQESSKLFELPWEIRERIYEYYLTFDHDDFGDTLRPLHLYIEQGGYSKPIPPLMLTSKRAYRELHQRVHSDAVMRVHTAGWGDRRIGFAVHGKLRFERLRRLYVLVAMEYPNWNRWLGMLGEVARRATNLSELVVDWEPRPSSGNTKVWEVKLTERKHDEFFRIISDLKNLQVVRFHGDMPAGWRDRFAREISARLVLYKSKWWKEPGME</sequence>
<keyword evidence="2" id="KW-0472">Membrane</keyword>
<feature type="compositionally biased region" description="Polar residues" evidence="1">
    <location>
        <begin position="661"/>
        <end position="671"/>
    </location>
</feature>
<dbReference type="AlphaFoldDB" id="A0A8H4CUV3"/>
<protein>
    <submittedName>
        <fullName evidence="3">Uncharacterized protein</fullName>
    </submittedName>
</protein>
<organism evidence="3 4">
    <name type="scientific">Colletotrichum gloeosporioides</name>
    <name type="common">Anthracnose fungus</name>
    <name type="synonym">Glomerella cingulata</name>
    <dbReference type="NCBI Taxonomy" id="474922"/>
    <lineage>
        <taxon>Eukaryota</taxon>
        <taxon>Fungi</taxon>
        <taxon>Dikarya</taxon>
        <taxon>Ascomycota</taxon>
        <taxon>Pezizomycotina</taxon>
        <taxon>Sordariomycetes</taxon>
        <taxon>Hypocreomycetidae</taxon>
        <taxon>Glomerellales</taxon>
        <taxon>Glomerellaceae</taxon>
        <taxon>Colletotrichum</taxon>
        <taxon>Colletotrichum gloeosporioides species complex</taxon>
    </lineage>
</organism>
<evidence type="ECO:0000313" key="4">
    <source>
        <dbReference type="Proteomes" id="UP000613401"/>
    </source>
</evidence>
<reference evidence="3" key="1">
    <citation type="journal article" date="2020" name="Phytopathology">
        <title>Genome sequence and comparative analysis of Colletotrichum gloeosporioides isolated from Liriodendron leaves.</title>
        <authorList>
            <person name="Fu F.F."/>
            <person name="Hao Z."/>
            <person name="Wang P."/>
            <person name="Lu Y."/>
            <person name="Xue L.J."/>
            <person name="Wei G."/>
            <person name="Tian Y."/>
            <person name="Baishi H."/>
            <person name="Xu H."/>
            <person name="Shi J."/>
            <person name="Cheng T."/>
            <person name="Wang G."/>
            <person name="Yi Y."/>
            <person name="Chen J."/>
        </authorList>
    </citation>
    <scope>NUCLEOTIDE SEQUENCE</scope>
    <source>
        <strain evidence="3">Lc1</strain>
    </source>
</reference>
<feature type="transmembrane region" description="Helical" evidence="2">
    <location>
        <begin position="86"/>
        <end position="103"/>
    </location>
</feature>
<keyword evidence="2" id="KW-0812">Transmembrane</keyword>
<evidence type="ECO:0000313" key="3">
    <source>
        <dbReference type="EMBL" id="KAF3810565.1"/>
    </source>
</evidence>
<name>A0A8H4CUV3_COLGL</name>
<reference evidence="3" key="2">
    <citation type="submission" date="2020-03" db="EMBL/GenBank/DDBJ databases">
        <authorList>
            <person name="Fu F.-F."/>
            <person name="Chen J."/>
        </authorList>
    </citation>
    <scope>NUCLEOTIDE SEQUENCE</scope>
    <source>
        <strain evidence="3">Lc1</strain>
    </source>
</reference>
<dbReference type="GeneID" id="69020922"/>
<feature type="transmembrane region" description="Helical" evidence="2">
    <location>
        <begin position="170"/>
        <end position="192"/>
    </location>
</feature>
<comment type="caution">
    <text evidence="3">The sequence shown here is derived from an EMBL/GenBank/DDBJ whole genome shotgun (WGS) entry which is preliminary data.</text>
</comment>
<accession>A0A8H4CUV3</accession>
<gene>
    <name evidence="3" type="ORF">GCG54_00013806</name>
</gene>
<feature type="region of interest" description="Disordered" evidence="1">
    <location>
        <begin position="648"/>
        <end position="671"/>
    </location>
</feature>
<evidence type="ECO:0000256" key="1">
    <source>
        <dbReference type="SAM" id="MobiDB-lite"/>
    </source>
</evidence>
<proteinExistence type="predicted"/>
<feature type="transmembrane region" description="Helical" evidence="2">
    <location>
        <begin position="48"/>
        <end position="66"/>
    </location>
</feature>
<keyword evidence="4" id="KW-1185">Reference proteome</keyword>